<organism evidence="2 3">
    <name type="scientific">Planococcus lenghuensis</name>
    <dbReference type="NCBI Taxonomy" id="2213202"/>
    <lineage>
        <taxon>Bacteria</taxon>
        <taxon>Bacillati</taxon>
        <taxon>Bacillota</taxon>
        <taxon>Bacilli</taxon>
        <taxon>Bacillales</taxon>
        <taxon>Caryophanaceae</taxon>
        <taxon>Planococcus</taxon>
    </lineage>
</organism>
<feature type="chain" id="PRO_5039670129" evidence="1">
    <location>
        <begin position="26"/>
        <end position="107"/>
    </location>
</feature>
<keyword evidence="3" id="KW-1185">Reference proteome</keyword>
<dbReference type="OrthoDB" id="9861549at2"/>
<dbReference type="KEGG" id="pmar:B0X71_08325"/>
<accession>A0A1Q2KY32</accession>
<evidence type="ECO:0000313" key="2">
    <source>
        <dbReference type="EMBL" id="AQQ53099.1"/>
    </source>
</evidence>
<dbReference type="PROSITE" id="PS51257">
    <property type="entry name" value="PROKAR_LIPOPROTEIN"/>
    <property type="match status" value="1"/>
</dbReference>
<feature type="signal peptide" evidence="1">
    <location>
        <begin position="1"/>
        <end position="25"/>
    </location>
</feature>
<protein>
    <submittedName>
        <fullName evidence="2">Uncharacterized protein</fullName>
    </submittedName>
</protein>
<evidence type="ECO:0000256" key="1">
    <source>
        <dbReference type="SAM" id="SignalP"/>
    </source>
</evidence>
<gene>
    <name evidence="2" type="ORF">B0X71_08325</name>
</gene>
<dbReference type="RefSeq" id="WP_077588982.1">
    <property type="nucleotide sequence ID" value="NZ_CP019640.1"/>
</dbReference>
<dbReference type="Proteomes" id="UP000188184">
    <property type="component" value="Chromosome"/>
</dbReference>
<sequence length="107" mass="11771">MKKINRIGRAAAMILLFLLLGACQAEEEPEVPAENETVEDASYEDMGDDIYYIPHSELDVTVASLKMLKAENPTIEILSITEVTGTEGGNFKPIIGYLIVAKDLEIE</sequence>
<reference evidence="2 3" key="1">
    <citation type="submission" date="2017-02" db="EMBL/GenBank/DDBJ databases">
        <title>The complete genomic sequence of a novel cold adapted crude oil-degrading bacterium Planococcus qaidamina Y42.</title>
        <authorList>
            <person name="Yang R."/>
        </authorList>
    </citation>
    <scope>NUCLEOTIDE SEQUENCE [LARGE SCALE GENOMIC DNA]</scope>
    <source>
        <strain evidence="2 3">Y42</strain>
    </source>
</reference>
<dbReference type="EMBL" id="CP019640">
    <property type="protein sequence ID" value="AQQ53099.1"/>
    <property type="molecule type" value="Genomic_DNA"/>
</dbReference>
<proteinExistence type="predicted"/>
<evidence type="ECO:0000313" key="3">
    <source>
        <dbReference type="Proteomes" id="UP000188184"/>
    </source>
</evidence>
<keyword evidence="1" id="KW-0732">Signal</keyword>
<name>A0A1Q2KY32_9BACL</name>
<dbReference type="AlphaFoldDB" id="A0A1Q2KY32"/>